<feature type="transmembrane region" description="Helical" evidence="6">
    <location>
        <begin position="38"/>
        <end position="63"/>
    </location>
</feature>
<keyword evidence="9" id="KW-1185">Reference proteome</keyword>
<dbReference type="RefSeq" id="WP_147341383.1">
    <property type="nucleotide sequence ID" value="NZ_QURH01000685.1"/>
</dbReference>
<evidence type="ECO:0000256" key="4">
    <source>
        <dbReference type="ARBA" id="ARBA00022989"/>
    </source>
</evidence>
<evidence type="ECO:0000313" key="8">
    <source>
        <dbReference type="EMBL" id="RFU38824.1"/>
    </source>
</evidence>
<keyword evidence="2" id="KW-1003">Cell membrane</keyword>
<feature type="transmembrane region" description="Helical" evidence="6">
    <location>
        <begin position="449"/>
        <end position="474"/>
    </location>
</feature>
<accession>A0A372JG38</accession>
<dbReference type="AlphaFoldDB" id="A0A372JG38"/>
<evidence type="ECO:0000256" key="1">
    <source>
        <dbReference type="ARBA" id="ARBA00004651"/>
    </source>
</evidence>
<feature type="transmembrane region" description="Helical" evidence="6">
    <location>
        <begin position="84"/>
        <end position="106"/>
    </location>
</feature>
<evidence type="ECO:0000259" key="7">
    <source>
        <dbReference type="Pfam" id="PF02687"/>
    </source>
</evidence>
<dbReference type="InterPro" id="IPR038766">
    <property type="entry name" value="Membrane_comp_ABC_pdt"/>
</dbReference>
<dbReference type="PANTHER" id="PTHR30287:SF1">
    <property type="entry name" value="INNER MEMBRANE PROTEIN"/>
    <property type="match status" value="1"/>
</dbReference>
<feature type="non-terminal residue" evidence="8">
    <location>
        <position position="1"/>
    </location>
</feature>
<comment type="caution">
    <text evidence="8">The sequence shown here is derived from an EMBL/GenBank/DDBJ whole genome shotgun (WGS) entry which is preliminary data.</text>
</comment>
<sequence>PAGAVGGALSLAAGAALHAAMRDRGVLPPGFALAVGPLPAVASFAITVVATLLVGLLASLRLAGVRPVQALGETAADPTSVARWRIVVGALLLAGGLSTLGVALRASGTAAAASLSGMIMSLMVGVALLSPVIARFGAVLLGGAVSLASPITGRLARRSALAAAPRAGAVLTPVALVIAFALVQLSGAATVMDASAAQARDANRADRVLVSSGPGVPSTVAEAVRGVPGVAAVTPVHRTTVIMPVREVGEDELRSFPARGLGADAARTVDAKLTKGSLDGLTGTSVALSKDVAGGARIGSSRTLWLGDGTKVQARVAAVYERNLGLGDVLLPRDLVAAHSASPLDDSVLVRCAGPCTARTDRALDAVAARYTGVRTLDRAAYGEATSRELRTQELLSQIIVAAIGGFVLVGVVTTRLLATASRRRELALLRKVGATRAQVRGSVRLEGVIVLGTGALTGLAVAVLATVALAVVVSGQPVPSLPSLPFLR</sequence>
<evidence type="ECO:0000256" key="3">
    <source>
        <dbReference type="ARBA" id="ARBA00022692"/>
    </source>
</evidence>
<keyword evidence="4 6" id="KW-1133">Transmembrane helix</keyword>
<feature type="domain" description="ABC3 transporter permease C-terminal" evidence="7">
    <location>
        <begin position="406"/>
        <end position="470"/>
    </location>
</feature>
<comment type="subcellular location">
    <subcellularLocation>
        <location evidence="1">Cell membrane</location>
        <topology evidence="1">Multi-pass membrane protein</topology>
    </subcellularLocation>
</comment>
<dbReference type="EMBL" id="QURH01000685">
    <property type="protein sequence ID" value="RFU38824.1"/>
    <property type="molecule type" value="Genomic_DNA"/>
</dbReference>
<dbReference type="PANTHER" id="PTHR30287">
    <property type="entry name" value="MEMBRANE COMPONENT OF PREDICTED ABC SUPERFAMILY METABOLITE UPTAKE TRANSPORTER"/>
    <property type="match status" value="1"/>
</dbReference>
<evidence type="ECO:0000256" key="5">
    <source>
        <dbReference type="ARBA" id="ARBA00023136"/>
    </source>
</evidence>
<name>A0A372JG38_9ACTN</name>
<dbReference type="Proteomes" id="UP000261811">
    <property type="component" value="Unassembled WGS sequence"/>
</dbReference>
<evidence type="ECO:0000256" key="6">
    <source>
        <dbReference type="SAM" id="Phobius"/>
    </source>
</evidence>
<dbReference type="InterPro" id="IPR003838">
    <property type="entry name" value="ABC3_permease_C"/>
</dbReference>
<proteinExistence type="predicted"/>
<protein>
    <submittedName>
        <fullName evidence="8">ABC transporter permease</fullName>
    </submittedName>
</protein>
<organism evidence="8 9">
    <name type="scientific">Actinomadura logoneensis</name>
    <dbReference type="NCBI Taxonomy" id="2293572"/>
    <lineage>
        <taxon>Bacteria</taxon>
        <taxon>Bacillati</taxon>
        <taxon>Actinomycetota</taxon>
        <taxon>Actinomycetes</taxon>
        <taxon>Streptosporangiales</taxon>
        <taxon>Thermomonosporaceae</taxon>
        <taxon>Actinomadura</taxon>
    </lineage>
</organism>
<feature type="transmembrane region" description="Helical" evidence="6">
    <location>
        <begin position="395"/>
        <end position="419"/>
    </location>
</feature>
<evidence type="ECO:0000256" key="2">
    <source>
        <dbReference type="ARBA" id="ARBA00022475"/>
    </source>
</evidence>
<keyword evidence="5 6" id="KW-0472">Membrane</keyword>
<dbReference type="Pfam" id="PF02687">
    <property type="entry name" value="FtsX"/>
    <property type="match status" value="1"/>
</dbReference>
<keyword evidence="3 6" id="KW-0812">Transmembrane</keyword>
<feature type="transmembrane region" description="Helical" evidence="6">
    <location>
        <begin position="118"/>
        <end position="148"/>
    </location>
</feature>
<gene>
    <name evidence="8" type="ORF">DZF91_25640</name>
</gene>
<evidence type="ECO:0000313" key="9">
    <source>
        <dbReference type="Proteomes" id="UP000261811"/>
    </source>
</evidence>
<dbReference type="GO" id="GO:0005886">
    <property type="term" value="C:plasma membrane"/>
    <property type="evidence" value="ECO:0007669"/>
    <property type="project" value="UniProtKB-SubCell"/>
</dbReference>
<reference evidence="8 9" key="1">
    <citation type="submission" date="2018-08" db="EMBL/GenBank/DDBJ databases">
        <title>Actinomadura jelena sp. nov., a novel Actinomycete isolated from soil in Chad.</title>
        <authorList>
            <person name="Shi L."/>
        </authorList>
    </citation>
    <scope>NUCLEOTIDE SEQUENCE [LARGE SCALE GENOMIC DNA]</scope>
    <source>
        <strain evidence="8 9">NEAU-G17</strain>
    </source>
</reference>
<feature type="transmembrane region" description="Helical" evidence="6">
    <location>
        <begin position="160"/>
        <end position="183"/>
    </location>
</feature>